<dbReference type="Proteomes" id="UP001172630">
    <property type="component" value="Unassembled WGS sequence"/>
</dbReference>
<feature type="domain" description="HTH tetR-type" evidence="6">
    <location>
        <begin position="25"/>
        <end position="84"/>
    </location>
</feature>
<evidence type="ECO:0000313" key="8">
    <source>
        <dbReference type="Proteomes" id="UP001172630"/>
    </source>
</evidence>
<evidence type="ECO:0000259" key="6">
    <source>
        <dbReference type="PROSITE" id="PS50977"/>
    </source>
</evidence>
<dbReference type="InterPro" id="IPR049445">
    <property type="entry name" value="TetR_SbtR-like_C"/>
</dbReference>
<evidence type="ECO:0000256" key="4">
    <source>
        <dbReference type="PROSITE-ProRule" id="PRU00335"/>
    </source>
</evidence>
<sequence>MSERIESSSAVKTKAAGRRRRADAQRNIGSLIQTASEVFAEAGMDVPIREIADRAGVGVGTLYRHFPTRSDLVVAVFRREVDEAVEAAKILAAQHPPGEALERWVAHYVDFIAAHRGLAAAFNSGDPALEGLPAHFQERLGPLVQNLLDAAAANGDTRPGVPANELLHGIGMLCVPPMCGEPTDPQRMVGLFMDGLRYRSDKAVE</sequence>
<dbReference type="SUPFAM" id="SSF46689">
    <property type="entry name" value="Homeodomain-like"/>
    <property type="match status" value="1"/>
</dbReference>
<dbReference type="SUPFAM" id="SSF48498">
    <property type="entry name" value="Tetracyclin repressor-like, C-terminal domain"/>
    <property type="match status" value="1"/>
</dbReference>
<accession>A0ABT7KN09</accession>
<feature type="DNA-binding region" description="H-T-H motif" evidence="4">
    <location>
        <begin position="47"/>
        <end position="66"/>
    </location>
</feature>
<protein>
    <submittedName>
        <fullName evidence="7">TetR/AcrR family transcriptional regulator</fullName>
    </submittedName>
</protein>
<dbReference type="PANTHER" id="PTHR30055:SF234">
    <property type="entry name" value="HTH-TYPE TRANSCRIPTIONAL REGULATOR BETI"/>
    <property type="match status" value="1"/>
</dbReference>
<comment type="caution">
    <text evidence="7">The sequence shown here is derived from an EMBL/GenBank/DDBJ whole genome shotgun (WGS) entry which is preliminary data.</text>
</comment>
<dbReference type="InterPro" id="IPR050109">
    <property type="entry name" value="HTH-type_TetR-like_transc_reg"/>
</dbReference>
<evidence type="ECO:0000256" key="2">
    <source>
        <dbReference type="ARBA" id="ARBA00023125"/>
    </source>
</evidence>
<keyword evidence="8" id="KW-1185">Reference proteome</keyword>
<organism evidence="7 8">
    <name type="scientific">Rhizobium calliandrae</name>
    <dbReference type="NCBI Taxonomy" id="1312182"/>
    <lineage>
        <taxon>Bacteria</taxon>
        <taxon>Pseudomonadati</taxon>
        <taxon>Pseudomonadota</taxon>
        <taxon>Alphaproteobacteria</taxon>
        <taxon>Hyphomicrobiales</taxon>
        <taxon>Rhizobiaceae</taxon>
        <taxon>Rhizobium/Agrobacterium group</taxon>
        <taxon>Rhizobium</taxon>
    </lineage>
</organism>
<dbReference type="PRINTS" id="PR00455">
    <property type="entry name" value="HTHTETR"/>
</dbReference>
<dbReference type="EMBL" id="JARFYN010000065">
    <property type="protein sequence ID" value="MDL2410005.1"/>
    <property type="molecule type" value="Genomic_DNA"/>
</dbReference>
<dbReference type="InterPro" id="IPR036271">
    <property type="entry name" value="Tet_transcr_reg_TetR-rel_C_sf"/>
</dbReference>
<gene>
    <name evidence="7" type="ORF">PY650_31190</name>
</gene>
<evidence type="ECO:0000256" key="3">
    <source>
        <dbReference type="ARBA" id="ARBA00023163"/>
    </source>
</evidence>
<evidence type="ECO:0000256" key="1">
    <source>
        <dbReference type="ARBA" id="ARBA00023015"/>
    </source>
</evidence>
<keyword evidence="2 4" id="KW-0238">DNA-binding</keyword>
<evidence type="ECO:0000313" key="7">
    <source>
        <dbReference type="EMBL" id="MDL2410005.1"/>
    </source>
</evidence>
<dbReference type="InterPro" id="IPR001647">
    <property type="entry name" value="HTH_TetR"/>
</dbReference>
<dbReference type="PANTHER" id="PTHR30055">
    <property type="entry name" value="HTH-TYPE TRANSCRIPTIONAL REGULATOR RUTR"/>
    <property type="match status" value="1"/>
</dbReference>
<proteinExistence type="predicted"/>
<dbReference type="PROSITE" id="PS50977">
    <property type="entry name" value="HTH_TETR_2"/>
    <property type="match status" value="1"/>
</dbReference>
<reference evidence="7" key="1">
    <citation type="submission" date="2023-06" db="EMBL/GenBank/DDBJ databases">
        <title>Phylogenetic Diversity of Rhizobium strains.</title>
        <authorList>
            <person name="Moura F.T."/>
            <person name="Helene L.C.F."/>
            <person name="Hungria M."/>
        </authorList>
    </citation>
    <scope>NUCLEOTIDE SEQUENCE</scope>
    <source>
        <strain evidence="7">CCGE524</strain>
    </source>
</reference>
<dbReference type="RefSeq" id="WP_285883743.1">
    <property type="nucleotide sequence ID" value="NZ_JARFYN010000065.1"/>
</dbReference>
<dbReference type="InterPro" id="IPR009057">
    <property type="entry name" value="Homeodomain-like_sf"/>
</dbReference>
<dbReference type="Pfam" id="PF21597">
    <property type="entry name" value="TetR_C_43"/>
    <property type="match status" value="1"/>
</dbReference>
<keyword evidence="1" id="KW-0805">Transcription regulation</keyword>
<name>A0ABT7KN09_9HYPH</name>
<dbReference type="Gene3D" id="1.10.357.10">
    <property type="entry name" value="Tetracycline Repressor, domain 2"/>
    <property type="match status" value="1"/>
</dbReference>
<feature type="region of interest" description="Disordered" evidence="5">
    <location>
        <begin position="1"/>
        <end position="22"/>
    </location>
</feature>
<dbReference type="Pfam" id="PF00440">
    <property type="entry name" value="TetR_N"/>
    <property type="match status" value="1"/>
</dbReference>
<evidence type="ECO:0000256" key="5">
    <source>
        <dbReference type="SAM" id="MobiDB-lite"/>
    </source>
</evidence>
<keyword evidence="3" id="KW-0804">Transcription</keyword>